<feature type="compositionally biased region" description="Polar residues" evidence="9">
    <location>
        <begin position="654"/>
        <end position="666"/>
    </location>
</feature>
<dbReference type="CDD" id="cd10455">
    <property type="entry name" value="GIY-YIG_SLX1"/>
    <property type="match status" value="1"/>
</dbReference>
<evidence type="ECO:0000256" key="3">
    <source>
        <dbReference type="ARBA" id="ARBA00022763"/>
    </source>
</evidence>
<dbReference type="InterPro" id="IPR035901">
    <property type="entry name" value="GIY-YIG_endonuc_sf"/>
</dbReference>
<evidence type="ECO:0000313" key="12">
    <source>
        <dbReference type="Proteomes" id="UP001438707"/>
    </source>
</evidence>
<dbReference type="Pfam" id="PF21202">
    <property type="entry name" value="SLX1_C"/>
    <property type="match status" value="1"/>
</dbReference>
<evidence type="ECO:0000256" key="5">
    <source>
        <dbReference type="ARBA" id="ARBA00023172"/>
    </source>
</evidence>
<keyword evidence="4 8" id="KW-0378">Hydrolase</keyword>
<keyword evidence="6 8" id="KW-0234">DNA repair</keyword>
<evidence type="ECO:0000256" key="9">
    <source>
        <dbReference type="SAM" id="MobiDB-lite"/>
    </source>
</evidence>
<dbReference type="Gene3D" id="3.40.1440.10">
    <property type="entry name" value="GIY-YIG endonuclease"/>
    <property type="match status" value="1"/>
</dbReference>
<evidence type="ECO:0000256" key="2">
    <source>
        <dbReference type="ARBA" id="ARBA00022759"/>
    </source>
</evidence>
<dbReference type="GO" id="GO:0017108">
    <property type="term" value="F:5'-flap endonuclease activity"/>
    <property type="evidence" value="ECO:0007669"/>
    <property type="project" value="InterPro"/>
</dbReference>
<accession>A0AAW1QJ80</accession>
<feature type="region of interest" description="Disordered" evidence="9">
    <location>
        <begin position="654"/>
        <end position="675"/>
    </location>
</feature>
<dbReference type="InterPro" id="IPR048749">
    <property type="entry name" value="SLX1_C"/>
</dbReference>
<sequence>MREFFGCYLLVSRATKSTARTYIGFTVNPRRRIRQHNGEITSGAHKTKRSRPWEMVLVLYGFPTKVQALQFEWAWQHPEKSLKTREVAARLGKRRMMGLKGKVILLMEMLNLEPWKFFPLTLQFLSTAHEPLRKGLPVPPQHMRIDFAPMEALPKDVVDEAADDDDDGASSSGSEGETGLEPAAAAASMDTNDLPLVALDLNEEPEDTGEAAVIGRRRKKAPPPECSLCKQPADRVWLLCTCGCRTHPECLARHFLGAQQGPQPAAQSGLPTGGTCPRCGKGYSWQEALGLQQSVGWTQSRQRKKRASPKKTKSRESPAKATSQPLVTTERAGPDPLANGDAPTASPPAVKRRGRPKKADMPAVSQQLRPSGASDANPAAGQSSVGHGELLKQGRAAAAASKKASPAKRKARAASPGGWKVQDKLDKASKPPAKRASPSKKASLSKLKHNSEHPVASCSGHVTSEGHPQVPASGPLCFSREARQAGTTEGSTQPPGPEPLLARLQRLAAPRAASACTAGPSRTFPAAAEAAPACIADVWDTPAAAADTTMVGSCCHTFSGPVPASGPSNAQWQSHSAGDSLTNCQDALHPKGKRSSPANGHLNQLTRCDQDLGAHVRVAQQSSPLHNKAHQSCNGSQGPSMAIDLELDRASCSTLSRQPYPSGSNGDSDHGLGRFLIRVGPSTPLQPSSPGIILIEDTPLPPTRFDLSPLTSAAVLAPINHQVHTVSRDPFHMSGPSQAGPGPGVGANLSAVPSNQATDIGSQQPSEWLVSAQQGGAPSSGCSSGDQEAFTQAAQDQHVGMCSDAADVGAGSSQAVKRPVRVARRLPGCLGAARSHNADCLHPASKIPFAVCKAASHQVDPAAAKQHMAPTSSARVHKPADRQACMGSDTSSAAAFSSSTDSSMHASSAIPPAIQQLLPGQQRAVPVATVQFRCTPQLAGFDAMEANEPTGAESQVGAVDIGAARPEVPEHSPAHQHGISCSKECSLVMGHWERTQKAPEHMSVPCSPQARHSSADDAMPQTQHSCDPGHVVSPRRSLAAALSPARAGARAACSCDDHGCIDGDAPCLSPMVQPSPAPLRQRLGMDACAFQPCKRMELPVASAISRYPVHLIHEDGVEIIEVD</sequence>
<dbReference type="GO" id="GO:0000724">
    <property type="term" value="P:double-strand break repair via homologous recombination"/>
    <property type="evidence" value="ECO:0007669"/>
    <property type="project" value="TreeGrafter"/>
</dbReference>
<feature type="region of interest" description="Disordered" evidence="9">
    <location>
        <begin position="160"/>
        <end position="187"/>
    </location>
</feature>
<keyword evidence="12" id="KW-1185">Reference proteome</keyword>
<dbReference type="InterPro" id="IPR050381">
    <property type="entry name" value="SLX1_endonuclease"/>
</dbReference>
<gene>
    <name evidence="11" type="ORF">WJX74_007267</name>
</gene>
<dbReference type="InterPro" id="IPR027520">
    <property type="entry name" value="Slx1"/>
</dbReference>
<comment type="cofactor">
    <cofactor evidence="8">
        <name>a divalent metal cation</name>
        <dbReference type="ChEBI" id="CHEBI:60240"/>
    </cofactor>
</comment>
<dbReference type="InterPro" id="IPR000305">
    <property type="entry name" value="GIY-YIG_endonuc"/>
</dbReference>
<evidence type="ECO:0000256" key="4">
    <source>
        <dbReference type="ARBA" id="ARBA00022801"/>
    </source>
</evidence>
<dbReference type="PROSITE" id="PS50164">
    <property type="entry name" value="GIY_YIG"/>
    <property type="match status" value="1"/>
</dbReference>
<proteinExistence type="inferred from homology"/>
<comment type="subcellular location">
    <subcellularLocation>
        <location evidence="8">Nucleus</location>
    </subcellularLocation>
</comment>
<keyword evidence="1 8" id="KW-0540">Nuclease</keyword>
<organism evidence="11 12">
    <name type="scientific">Apatococcus lobatus</name>
    <dbReference type="NCBI Taxonomy" id="904363"/>
    <lineage>
        <taxon>Eukaryota</taxon>
        <taxon>Viridiplantae</taxon>
        <taxon>Chlorophyta</taxon>
        <taxon>core chlorophytes</taxon>
        <taxon>Trebouxiophyceae</taxon>
        <taxon>Chlorellales</taxon>
        <taxon>Chlorellaceae</taxon>
        <taxon>Apatococcus</taxon>
    </lineage>
</organism>
<feature type="region of interest" description="Disordered" evidence="9">
    <location>
        <begin position="998"/>
        <end position="1032"/>
    </location>
</feature>
<dbReference type="PANTHER" id="PTHR20208">
    <property type="entry name" value="STRUCTURE-SPECIFIC ENDONUCLEASE SUBUNIT SLX1"/>
    <property type="match status" value="1"/>
</dbReference>
<feature type="compositionally biased region" description="Basic residues" evidence="9">
    <location>
        <begin position="301"/>
        <end position="313"/>
    </location>
</feature>
<dbReference type="EMBL" id="JALJOS010000037">
    <property type="protein sequence ID" value="KAK9821528.1"/>
    <property type="molecule type" value="Genomic_DNA"/>
</dbReference>
<dbReference type="EC" id="3.1.-.-" evidence="8"/>
<feature type="compositionally biased region" description="Low complexity" evidence="9">
    <location>
        <begin position="430"/>
        <end position="445"/>
    </location>
</feature>
<dbReference type="Proteomes" id="UP001438707">
    <property type="component" value="Unassembled WGS sequence"/>
</dbReference>
<evidence type="ECO:0000259" key="10">
    <source>
        <dbReference type="PROSITE" id="PS50164"/>
    </source>
</evidence>
<dbReference type="GO" id="GO:0033557">
    <property type="term" value="C:Slx1-Slx4 complex"/>
    <property type="evidence" value="ECO:0007669"/>
    <property type="project" value="UniProtKB-UniRule"/>
</dbReference>
<comment type="subunit">
    <text evidence="8">Forms a heterodimer with a member of the SLX4 family.</text>
</comment>
<dbReference type="Pfam" id="PF01541">
    <property type="entry name" value="GIY-YIG"/>
    <property type="match status" value="1"/>
</dbReference>
<feature type="region of interest" description="Disordered" evidence="9">
    <location>
        <begin position="294"/>
        <end position="475"/>
    </location>
</feature>
<evidence type="ECO:0000256" key="7">
    <source>
        <dbReference type="ARBA" id="ARBA00023242"/>
    </source>
</evidence>
<protein>
    <recommendedName>
        <fullName evidence="8">Structure-specific endonuclease subunit SLX1 homolog</fullName>
        <ecNumber evidence="8">3.1.-.-</ecNumber>
    </recommendedName>
</protein>
<dbReference type="AlphaFoldDB" id="A0AAW1QJ80"/>
<keyword evidence="5 8" id="KW-0233">DNA recombination</keyword>
<evidence type="ECO:0000256" key="1">
    <source>
        <dbReference type="ARBA" id="ARBA00022722"/>
    </source>
</evidence>
<feature type="region of interest" description="Disordered" evidence="9">
    <location>
        <begin position="869"/>
        <end position="907"/>
    </location>
</feature>
<evidence type="ECO:0000256" key="6">
    <source>
        <dbReference type="ARBA" id="ARBA00023204"/>
    </source>
</evidence>
<comment type="caution">
    <text evidence="11">The sequence shown here is derived from an EMBL/GenBank/DDBJ whole genome shotgun (WGS) entry which is preliminary data.</text>
</comment>
<keyword evidence="7 8" id="KW-0539">Nucleus</keyword>
<dbReference type="GO" id="GO:0008821">
    <property type="term" value="F:crossover junction DNA endonuclease activity"/>
    <property type="evidence" value="ECO:0007669"/>
    <property type="project" value="TreeGrafter"/>
</dbReference>
<keyword evidence="3 8" id="KW-0227">DNA damage</keyword>
<evidence type="ECO:0000256" key="8">
    <source>
        <dbReference type="HAMAP-Rule" id="MF_03100"/>
    </source>
</evidence>
<dbReference type="HAMAP" id="MF_03100">
    <property type="entry name" value="Endonuc_su_Slx1"/>
    <property type="match status" value="1"/>
</dbReference>
<feature type="compositionally biased region" description="Low complexity" evidence="9">
    <location>
        <begin position="395"/>
        <end position="404"/>
    </location>
</feature>
<feature type="region of interest" description="Disordered" evidence="9">
    <location>
        <begin position="727"/>
        <end position="789"/>
    </location>
</feature>
<reference evidence="11 12" key="1">
    <citation type="journal article" date="2024" name="Nat. Commun.">
        <title>Phylogenomics reveals the evolutionary origins of lichenization in chlorophyte algae.</title>
        <authorList>
            <person name="Puginier C."/>
            <person name="Libourel C."/>
            <person name="Otte J."/>
            <person name="Skaloud P."/>
            <person name="Haon M."/>
            <person name="Grisel S."/>
            <person name="Petersen M."/>
            <person name="Berrin J.G."/>
            <person name="Delaux P.M."/>
            <person name="Dal Grande F."/>
            <person name="Keller J."/>
        </authorList>
    </citation>
    <scope>NUCLEOTIDE SEQUENCE [LARGE SCALE GENOMIC DNA]</scope>
    <source>
        <strain evidence="11 12">SAG 2145</strain>
    </source>
</reference>
<dbReference type="PANTHER" id="PTHR20208:SF10">
    <property type="entry name" value="STRUCTURE-SPECIFIC ENDONUCLEASE SUBUNIT SLX1"/>
    <property type="match status" value="1"/>
</dbReference>
<feature type="compositionally biased region" description="Low complexity" evidence="9">
    <location>
        <begin position="888"/>
        <end position="907"/>
    </location>
</feature>
<dbReference type="InterPro" id="IPR013083">
    <property type="entry name" value="Znf_RING/FYVE/PHD"/>
</dbReference>
<name>A0AAW1QJ80_9CHLO</name>
<comment type="caution">
    <text evidence="8">Lacks conserved residue(s) required for the propagation of feature annotation.</text>
</comment>
<keyword evidence="2 8" id="KW-0255">Endonuclease</keyword>
<comment type="similarity">
    <text evidence="8">Belongs to the SLX1 family.</text>
</comment>
<comment type="function">
    <text evidence="8">Catalytic subunit of a heterodimeric structure-specific endonuclease that resolves DNA secondary structures generated during DNA repair and recombination. Has endonuclease activity towards branched DNA substrates, introducing single-strand cuts in duplex DNA close to junctions with ss-DNA.</text>
</comment>
<dbReference type="Gene3D" id="3.30.40.10">
    <property type="entry name" value="Zinc/RING finger domain, C3HC4 (zinc finger)"/>
    <property type="match status" value="1"/>
</dbReference>
<feature type="compositionally biased region" description="Polar residues" evidence="9">
    <location>
        <begin position="751"/>
        <end position="789"/>
    </location>
</feature>
<feature type="domain" description="GIY-YIG" evidence="10">
    <location>
        <begin position="3"/>
        <end position="85"/>
    </location>
</feature>
<evidence type="ECO:0000313" key="11">
    <source>
        <dbReference type="EMBL" id="KAK9821528.1"/>
    </source>
</evidence>